<dbReference type="GO" id="GO:0046872">
    <property type="term" value="F:metal ion binding"/>
    <property type="evidence" value="ECO:0007669"/>
    <property type="project" value="UniProtKB-KW"/>
</dbReference>
<dbReference type="InterPro" id="IPR051460">
    <property type="entry name" value="HdrC_iron-sulfur_subunit"/>
</dbReference>
<dbReference type="EMBL" id="BDGJ01000111">
    <property type="protein sequence ID" value="GAW92989.1"/>
    <property type="molecule type" value="Genomic_DNA"/>
</dbReference>
<evidence type="ECO:0000313" key="8">
    <source>
        <dbReference type="Proteomes" id="UP000197032"/>
    </source>
</evidence>
<evidence type="ECO:0000259" key="6">
    <source>
        <dbReference type="PROSITE" id="PS51379"/>
    </source>
</evidence>
<dbReference type="PANTHER" id="PTHR43255">
    <property type="entry name" value="IRON-SULFUR-BINDING OXIDOREDUCTASE FADF-RELATED-RELATED"/>
    <property type="match status" value="1"/>
</dbReference>
<dbReference type="PROSITE" id="PS51379">
    <property type="entry name" value="4FE4S_FER_2"/>
    <property type="match status" value="1"/>
</dbReference>
<evidence type="ECO:0000256" key="1">
    <source>
        <dbReference type="ARBA" id="ARBA00022485"/>
    </source>
</evidence>
<dbReference type="SUPFAM" id="SSF46548">
    <property type="entry name" value="alpha-helical ferredoxin"/>
    <property type="match status" value="1"/>
</dbReference>
<dbReference type="OrthoDB" id="9794954at2"/>
<dbReference type="RefSeq" id="WP_088554227.1">
    <property type="nucleotide sequence ID" value="NZ_BDGJ01000111.1"/>
</dbReference>
<dbReference type="Proteomes" id="UP000197032">
    <property type="component" value="Unassembled WGS sequence"/>
</dbReference>
<dbReference type="GO" id="GO:0005886">
    <property type="term" value="C:plasma membrane"/>
    <property type="evidence" value="ECO:0007669"/>
    <property type="project" value="TreeGrafter"/>
</dbReference>
<comment type="caution">
    <text evidence="7">The sequence shown here is derived from an EMBL/GenBank/DDBJ whole genome shotgun (WGS) entry which is preliminary data.</text>
</comment>
<reference evidence="8" key="1">
    <citation type="journal article" date="2017" name="Appl. Environ. Microbiol.">
        <title>Genomic Analysis of Calderihabitans maritimus KKC1, a Thermophilic, Hydrogenogenic, Carboxydotrophic Bacterium Isolated from Marine Sediment.</title>
        <authorList>
            <person name="Omae K."/>
            <person name="Yoneda Y."/>
            <person name="Fukuyama Y."/>
            <person name="Yoshida T."/>
            <person name="Sako Y."/>
        </authorList>
    </citation>
    <scope>NUCLEOTIDE SEQUENCE [LARGE SCALE GENOMIC DNA]</scope>
    <source>
        <strain evidence="8">KKC1</strain>
    </source>
</reference>
<gene>
    <name evidence="7" type="ORF">KKC1_21340</name>
</gene>
<keyword evidence="4" id="KW-0408">Iron</keyword>
<dbReference type="PANTHER" id="PTHR43255:SF1">
    <property type="entry name" value="IRON-SULFUR-BINDING OXIDOREDUCTASE FADF-RELATED"/>
    <property type="match status" value="1"/>
</dbReference>
<dbReference type="AlphaFoldDB" id="A0A1Z5HTX6"/>
<dbReference type="InterPro" id="IPR009051">
    <property type="entry name" value="Helical_ferredxn"/>
</dbReference>
<evidence type="ECO:0000256" key="5">
    <source>
        <dbReference type="ARBA" id="ARBA00023014"/>
    </source>
</evidence>
<dbReference type="PROSITE" id="PS00198">
    <property type="entry name" value="4FE4S_FER_1"/>
    <property type="match status" value="1"/>
</dbReference>
<evidence type="ECO:0000256" key="3">
    <source>
        <dbReference type="ARBA" id="ARBA00023002"/>
    </source>
</evidence>
<dbReference type="GO" id="GO:0016491">
    <property type="term" value="F:oxidoreductase activity"/>
    <property type="evidence" value="ECO:0007669"/>
    <property type="project" value="UniProtKB-KW"/>
</dbReference>
<dbReference type="GO" id="GO:0051539">
    <property type="term" value="F:4 iron, 4 sulfur cluster binding"/>
    <property type="evidence" value="ECO:0007669"/>
    <property type="project" value="UniProtKB-KW"/>
</dbReference>
<evidence type="ECO:0000313" key="7">
    <source>
        <dbReference type="EMBL" id="GAW92989.1"/>
    </source>
</evidence>
<evidence type="ECO:0000256" key="4">
    <source>
        <dbReference type="ARBA" id="ARBA00023004"/>
    </source>
</evidence>
<keyword evidence="2" id="KW-0479">Metal-binding</keyword>
<evidence type="ECO:0000256" key="2">
    <source>
        <dbReference type="ARBA" id="ARBA00022723"/>
    </source>
</evidence>
<keyword evidence="8" id="KW-1185">Reference proteome</keyword>
<name>A0A1Z5HTX6_9FIRM</name>
<keyword evidence="3" id="KW-0560">Oxidoreductase</keyword>
<keyword evidence="5" id="KW-0411">Iron-sulfur</keyword>
<dbReference type="Gene3D" id="1.10.1060.10">
    <property type="entry name" value="Alpha-helical ferredoxin"/>
    <property type="match status" value="1"/>
</dbReference>
<sequence>MEKLQLNETLKNGNSFREYIQKHSNVDPSSCYQCGKCTAGCPVSFAMDYTPRQVMRMIQLGMEQEALSSHTIWLCACCETCSVRCPKNIDLAKVMETLRIEAKRRGMVAERNIDLFADLFLNSVEKYGRVHEMGLILQYNLKTGQFFKDANLAPTLFKNSKIHLQADKIQDGGAVKRIFQRVKTQGGEG</sequence>
<proteinExistence type="predicted"/>
<dbReference type="Pfam" id="PF13183">
    <property type="entry name" value="Fer4_8"/>
    <property type="match status" value="1"/>
</dbReference>
<organism evidence="7 8">
    <name type="scientific">Calderihabitans maritimus</name>
    <dbReference type="NCBI Taxonomy" id="1246530"/>
    <lineage>
        <taxon>Bacteria</taxon>
        <taxon>Bacillati</taxon>
        <taxon>Bacillota</taxon>
        <taxon>Clostridia</taxon>
        <taxon>Neomoorellales</taxon>
        <taxon>Calderihabitantaceae</taxon>
        <taxon>Calderihabitans</taxon>
    </lineage>
</organism>
<accession>A0A1Z5HTX6</accession>
<keyword evidence="1" id="KW-0004">4Fe-4S</keyword>
<dbReference type="InterPro" id="IPR017900">
    <property type="entry name" value="4Fe4S_Fe_S_CS"/>
</dbReference>
<dbReference type="InterPro" id="IPR017896">
    <property type="entry name" value="4Fe4S_Fe-S-bd"/>
</dbReference>
<feature type="domain" description="4Fe-4S ferredoxin-type" evidence="6">
    <location>
        <begin position="22"/>
        <end position="52"/>
    </location>
</feature>
<protein>
    <submittedName>
        <fullName evidence="7">Heterodisulfide reductase, subunit C</fullName>
    </submittedName>
</protein>